<dbReference type="Proteomes" id="UP000263642">
    <property type="component" value="Unassembled WGS sequence"/>
</dbReference>
<comment type="caution">
    <text evidence="1">The sequence shown here is derived from an EMBL/GenBank/DDBJ whole genome shotgun (WGS) entry which is preliminary data.</text>
</comment>
<dbReference type="AlphaFoldDB" id="A0A3D3R4S6"/>
<gene>
    <name evidence="1" type="ORF">DIT97_12550</name>
</gene>
<evidence type="ECO:0000313" key="2">
    <source>
        <dbReference type="Proteomes" id="UP000263642"/>
    </source>
</evidence>
<feature type="non-terminal residue" evidence="1">
    <location>
        <position position="1"/>
    </location>
</feature>
<dbReference type="EMBL" id="DQAY01000070">
    <property type="protein sequence ID" value="HCO23833.1"/>
    <property type="molecule type" value="Genomic_DNA"/>
</dbReference>
<sequence>DGAVRFISENIDLGTLQNLTTRAGREVIGEF</sequence>
<organism evidence="1 2">
    <name type="scientific">Gimesia maris</name>
    <dbReference type="NCBI Taxonomy" id="122"/>
    <lineage>
        <taxon>Bacteria</taxon>
        <taxon>Pseudomonadati</taxon>
        <taxon>Planctomycetota</taxon>
        <taxon>Planctomycetia</taxon>
        <taxon>Planctomycetales</taxon>
        <taxon>Planctomycetaceae</taxon>
        <taxon>Gimesia</taxon>
    </lineage>
</organism>
<protein>
    <submittedName>
        <fullName evidence="1">Prepilin-type cleavage/methylation domain-containing protein</fullName>
    </submittedName>
</protein>
<name>A0A3D3R4S6_9PLAN</name>
<evidence type="ECO:0000313" key="1">
    <source>
        <dbReference type="EMBL" id="HCO23833.1"/>
    </source>
</evidence>
<reference evidence="1 2" key="1">
    <citation type="journal article" date="2018" name="Nat. Biotechnol.">
        <title>A standardized bacterial taxonomy based on genome phylogeny substantially revises the tree of life.</title>
        <authorList>
            <person name="Parks D.H."/>
            <person name="Chuvochina M."/>
            <person name="Waite D.W."/>
            <person name="Rinke C."/>
            <person name="Skarshewski A."/>
            <person name="Chaumeil P.A."/>
            <person name="Hugenholtz P."/>
        </authorList>
    </citation>
    <scope>NUCLEOTIDE SEQUENCE [LARGE SCALE GENOMIC DNA]</scope>
    <source>
        <strain evidence="1">UBA9375</strain>
    </source>
</reference>
<accession>A0A3D3R4S6</accession>
<proteinExistence type="predicted"/>